<dbReference type="GO" id="GO:0005525">
    <property type="term" value="F:GTP binding"/>
    <property type="evidence" value="ECO:0007669"/>
    <property type="project" value="UniProtKB-UniRule"/>
</dbReference>
<keyword evidence="2 4" id="KW-0067">ATP-binding</keyword>
<dbReference type="InterPro" id="IPR005337">
    <property type="entry name" value="RapZ-like"/>
</dbReference>
<gene>
    <name evidence="7" type="ORF">PRI8871_00299</name>
</gene>
<dbReference type="PANTHER" id="PTHR30448:SF0">
    <property type="entry name" value="RNASE ADAPTER PROTEIN RAPZ"/>
    <property type="match status" value="1"/>
</dbReference>
<feature type="domain" description="RapZ-like N-terminal" evidence="5">
    <location>
        <begin position="9"/>
        <end position="161"/>
    </location>
</feature>
<dbReference type="EMBL" id="OMOJ01000001">
    <property type="protein sequence ID" value="SPF77715.1"/>
    <property type="molecule type" value="Genomic_DNA"/>
</dbReference>
<dbReference type="HAMAP" id="MF_00636">
    <property type="entry name" value="RapZ_like"/>
    <property type="match status" value="1"/>
</dbReference>
<evidence type="ECO:0000313" key="8">
    <source>
        <dbReference type="Proteomes" id="UP000244904"/>
    </source>
</evidence>
<dbReference type="InterPro" id="IPR053930">
    <property type="entry name" value="RapZ-like_N"/>
</dbReference>
<name>A0A2R8ANX7_9RHOB</name>
<dbReference type="InterPro" id="IPR053931">
    <property type="entry name" value="RapZ_C"/>
</dbReference>
<dbReference type="GO" id="GO:0005524">
    <property type="term" value="F:ATP binding"/>
    <property type="evidence" value="ECO:0007669"/>
    <property type="project" value="UniProtKB-UniRule"/>
</dbReference>
<keyword evidence="3 4" id="KW-0342">GTP-binding</keyword>
<feature type="binding site" evidence="4">
    <location>
        <begin position="14"/>
        <end position="21"/>
    </location>
    <ligand>
        <name>ATP</name>
        <dbReference type="ChEBI" id="CHEBI:30616"/>
    </ligand>
</feature>
<dbReference type="NCBIfam" id="NF003828">
    <property type="entry name" value="PRK05416.1"/>
    <property type="match status" value="1"/>
</dbReference>
<evidence type="ECO:0000256" key="4">
    <source>
        <dbReference type="HAMAP-Rule" id="MF_00636"/>
    </source>
</evidence>
<dbReference type="InterPro" id="IPR027417">
    <property type="entry name" value="P-loop_NTPase"/>
</dbReference>
<dbReference type="PANTHER" id="PTHR30448">
    <property type="entry name" value="RNASE ADAPTER PROTEIN RAPZ"/>
    <property type="match status" value="1"/>
</dbReference>
<dbReference type="Proteomes" id="UP000244904">
    <property type="component" value="Unassembled WGS sequence"/>
</dbReference>
<evidence type="ECO:0000259" key="6">
    <source>
        <dbReference type="Pfam" id="PF22740"/>
    </source>
</evidence>
<dbReference type="SUPFAM" id="SSF52540">
    <property type="entry name" value="P-loop containing nucleoside triphosphate hydrolases"/>
    <property type="match status" value="1"/>
</dbReference>
<dbReference type="OrthoDB" id="9784461at2"/>
<protein>
    <submittedName>
        <fullName evidence="7">Nucleotide-binding protein</fullName>
    </submittedName>
</protein>
<evidence type="ECO:0000256" key="1">
    <source>
        <dbReference type="ARBA" id="ARBA00022741"/>
    </source>
</evidence>
<dbReference type="AlphaFoldDB" id="A0A2R8ANX7"/>
<evidence type="ECO:0000259" key="5">
    <source>
        <dbReference type="Pfam" id="PF03668"/>
    </source>
</evidence>
<dbReference type="Pfam" id="PF03668">
    <property type="entry name" value="RapZ-like_N"/>
    <property type="match status" value="1"/>
</dbReference>
<organism evidence="7 8">
    <name type="scientific">Pseudoprimorskyibacter insulae</name>
    <dbReference type="NCBI Taxonomy" id="1695997"/>
    <lineage>
        <taxon>Bacteria</taxon>
        <taxon>Pseudomonadati</taxon>
        <taxon>Pseudomonadota</taxon>
        <taxon>Alphaproteobacteria</taxon>
        <taxon>Rhodobacterales</taxon>
        <taxon>Paracoccaceae</taxon>
        <taxon>Pseudoprimorskyibacter</taxon>
    </lineage>
</organism>
<proteinExistence type="inferred from homology"/>
<keyword evidence="1 4" id="KW-0547">Nucleotide-binding</keyword>
<dbReference type="Pfam" id="PF22740">
    <property type="entry name" value="PapZ_C"/>
    <property type="match status" value="1"/>
</dbReference>
<evidence type="ECO:0000256" key="2">
    <source>
        <dbReference type="ARBA" id="ARBA00022840"/>
    </source>
</evidence>
<feature type="binding site" evidence="4">
    <location>
        <begin position="61"/>
        <end position="64"/>
    </location>
    <ligand>
        <name>GTP</name>
        <dbReference type="ChEBI" id="CHEBI:37565"/>
    </ligand>
</feature>
<evidence type="ECO:0000256" key="3">
    <source>
        <dbReference type="ARBA" id="ARBA00023134"/>
    </source>
</evidence>
<feature type="domain" description="RapZ C-terminal" evidence="6">
    <location>
        <begin position="167"/>
        <end position="285"/>
    </location>
</feature>
<keyword evidence="8" id="KW-1185">Reference proteome</keyword>
<reference evidence="8" key="1">
    <citation type="submission" date="2018-03" db="EMBL/GenBank/DDBJ databases">
        <authorList>
            <person name="Rodrigo-Torres L."/>
            <person name="Arahal R. D."/>
            <person name="Lucena T."/>
        </authorList>
    </citation>
    <scope>NUCLEOTIDE SEQUENCE [LARGE SCALE GENOMIC DNA]</scope>
    <source>
        <strain evidence="8">CECT 8871</strain>
    </source>
</reference>
<dbReference type="RefSeq" id="WP_108884413.1">
    <property type="nucleotide sequence ID" value="NZ_OMOJ01000001.1"/>
</dbReference>
<accession>A0A2R8ANX7</accession>
<dbReference type="PIRSF" id="PIRSF005052">
    <property type="entry name" value="P-loopkin"/>
    <property type="match status" value="1"/>
</dbReference>
<evidence type="ECO:0000313" key="7">
    <source>
        <dbReference type="EMBL" id="SPF77715.1"/>
    </source>
</evidence>
<sequence length="306" mass="33535">MTAPQTQRVILVTGPSGAGRSSAINVLEDLGFEAIDNIPLRLVPRLLDGTPSGAPLALGIDARNRDFTPQGFLDLHKDLADAPGITPEVLYLDCRQDVLLRRFSETRRRHPLAPMKSPSDGVALEATLLSGVRTIADYYVDTSDLTPHDLRDRMRDWFVADEAQTLSVAVRSFSYKQGLPQGVDMVLDCRFLNNPHWQEELRKKTGQDPAVAAYVQADTKYDGFLSRSMDLITTLLPAYQNEGKSHFSIGFGCTGGQHRSVAVAETVALGLAQLGWRVSIRHLEMERRGLIAPSGGVDLTSGVRPT</sequence>